<accession>A0A0A8Z7H0</accession>
<protein>
    <submittedName>
        <fullName evidence="2">Uncharacterized protein</fullName>
    </submittedName>
</protein>
<proteinExistence type="predicted"/>
<evidence type="ECO:0000313" key="2">
    <source>
        <dbReference type="EMBL" id="JAD34756.1"/>
    </source>
</evidence>
<dbReference type="EMBL" id="GBRH01263139">
    <property type="protein sequence ID" value="JAD34756.1"/>
    <property type="molecule type" value="Transcribed_RNA"/>
</dbReference>
<keyword evidence="1" id="KW-0472">Membrane</keyword>
<reference evidence="2" key="2">
    <citation type="journal article" date="2015" name="Data Brief">
        <title>Shoot transcriptome of the giant reed, Arundo donax.</title>
        <authorList>
            <person name="Barrero R.A."/>
            <person name="Guerrero F.D."/>
            <person name="Moolhuijzen P."/>
            <person name="Goolsby J.A."/>
            <person name="Tidwell J."/>
            <person name="Bellgard S.E."/>
            <person name="Bellgard M.I."/>
        </authorList>
    </citation>
    <scope>NUCLEOTIDE SEQUENCE</scope>
    <source>
        <tissue evidence="2">Shoot tissue taken approximately 20 cm above the soil surface</tissue>
    </source>
</reference>
<sequence>MYMEATFIVKKIVAVAASAFKLVLVMLN</sequence>
<organism evidence="2">
    <name type="scientific">Arundo donax</name>
    <name type="common">Giant reed</name>
    <name type="synonym">Donax arundinaceus</name>
    <dbReference type="NCBI Taxonomy" id="35708"/>
    <lineage>
        <taxon>Eukaryota</taxon>
        <taxon>Viridiplantae</taxon>
        <taxon>Streptophyta</taxon>
        <taxon>Embryophyta</taxon>
        <taxon>Tracheophyta</taxon>
        <taxon>Spermatophyta</taxon>
        <taxon>Magnoliopsida</taxon>
        <taxon>Liliopsida</taxon>
        <taxon>Poales</taxon>
        <taxon>Poaceae</taxon>
        <taxon>PACMAD clade</taxon>
        <taxon>Arundinoideae</taxon>
        <taxon>Arundineae</taxon>
        <taxon>Arundo</taxon>
    </lineage>
</organism>
<reference evidence="2" key="1">
    <citation type="submission" date="2014-09" db="EMBL/GenBank/DDBJ databases">
        <authorList>
            <person name="Magalhaes I.L.F."/>
            <person name="Oliveira U."/>
            <person name="Santos F.R."/>
            <person name="Vidigal T.H.D.A."/>
            <person name="Brescovit A.D."/>
            <person name="Santos A.J."/>
        </authorList>
    </citation>
    <scope>NUCLEOTIDE SEQUENCE</scope>
    <source>
        <tissue evidence="2">Shoot tissue taken approximately 20 cm above the soil surface</tissue>
    </source>
</reference>
<dbReference type="AlphaFoldDB" id="A0A0A8Z7H0"/>
<keyword evidence="1" id="KW-1133">Transmembrane helix</keyword>
<feature type="transmembrane region" description="Helical" evidence="1">
    <location>
        <begin position="7"/>
        <end position="27"/>
    </location>
</feature>
<name>A0A0A8Z7H0_ARUDO</name>
<evidence type="ECO:0000256" key="1">
    <source>
        <dbReference type="SAM" id="Phobius"/>
    </source>
</evidence>
<keyword evidence="1" id="KW-0812">Transmembrane</keyword>